<accession>A0ABQ4QPG0</accession>
<dbReference type="Pfam" id="PF12697">
    <property type="entry name" value="Abhydrolase_6"/>
    <property type="match status" value="1"/>
</dbReference>
<evidence type="ECO:0000313" key="3">
    <source>
        <dbReference type="Proteomes" id="UP001055117"/>
    </source>
</evidence>
<evidence type="ECO:0000259" key="1">
    <source>
        <dbReference type="Pfam" id="PF12697"/>
    </source>
</evidence>
<feature type="domain" description="AB hydrolase-1" evidence="1">
    <location>
        <begin position="76"/>
        <end position="305"/>
    </location>
</feature>
<dbReference type="PRINTS" id="PR00111">
    <property type="entry name" value="ABHYDROLASE"/>
</dbReference>
<dbReference type="InterPro" id="IPR000073">
    <property type="entry name" value="AB_hydrolase_1"/>
</dbReference>
<evidence type="ECO:0000313" key="2">
    <source>
        <dbReference type="EMBL" id="GJD46609.1"/>
    </source>
</evidence>
<gene>
    <name evidence="2" type="ORF">AFCDBAGC_4492</name>
</gene>
<protein>
    <recommendedName>
        <fullName evidence="1">AB hydrolase-1 domain-containing protein</fullName>
    </recommendedName>
</protein>
<dbReference type="EMBL" id="BPQG01000082">
    <property type="protein sequence ID" value="GJD46609.1"/>
    <property type="molecule type" value="Genomic_DNA"/>
</dbReference>
<comment type="caution">
    <text evidence="2">The sequence shown here is derived from an EMBL/GenBank/DDBJ whole genome shotgun (WGS) entry which is preliminary data.</text>
</comment>
<dbReference type="Gene3D" id="3.40.50.1820">
    <property type="entry name" value="alpha/beta hydrolase"/>
    <property type="match status" value="1"/>
</dbReference>
<keyword evidence="3" id="KW-1185">Reference proteome</keyword>
<name>A0ABQ4QPG0_9HYPH</name>
<sequence length="317" mass="33933">MNPIAMNPTAMNPIAMTAPSPVAAGTDADAYTRRWLASGEIAHATLRDGTRIRYVRVGHGPALVLTHTVRTQLDLFQRVIPLLSPHFTIYALDLPGFGWSDLKPSLPKDEPTLRAALMGFIAELGIARPILAGESIGATLSLSLAAELGDRVEQVFAFNTYDYRPGLERSNLLASIIIKSVRAPVVGPVFAALENRTITGGIMSGGFHDPSSLPADLLDEYARVGARAGYSTASRTLLKALPSFVAARARYRSITAPVTLVWGDKDWSTPRDRAGVEAAVPSPSVVTLERTGHFSALERPQAWADIILAATKARAAS</sequence>
<dbReference type="RefSeq" id="WP_187273749.1">
    <property type="nucleotide sequence ID" value="NZ_BPQG01000082.1"/>
</dbReference>
<proteinExistence type="predicted"/>
<dbReference type="PANTHER" id="PTHR46438:SF11">
    <property type="entry name" value="LIPASE-RELATED"/>
    <property type="match status" value="1"/>
</dbReference>
<organism evidence="2 3">
    <name type="scientific">Methylobacterium cerastii</name>
    <dbReference type="NCBI Taxonomy" id="932741"/>
    <lineage>
        <taxon>Bacteria</taxon>
        <taxon>Pseudomonadati</taxon>
        <taxon>Pseudomonadota</taxon>
        <taxon>Alphaproteobacteria</taxon>
        <taxon>Hyphomicrobiales</taxon>
        <taxon>Methylobacteriaceae</taxon>
        <taxon>Methylobacterium</taxon>
    </lineage>
</organism>
<dbReference type="PANTHER" id="PTHR46438">
    <property type="entry name" value="ALPHA/BETA-HYDROLASES SUPERFAMILY PROTEIN"/>
    <property type="match status" value="1"/>
</dbReference>
<dbReference type="SUPFAM" id="SSF53474">
    <property type="entry name" value="alpha/beta-Hydrolases"/>
    <property type="match status" value="1"/>
</dbReference>
<dbReference type="InterPro" id="IPR029058">
    <property type="entry name" value="AB_hydrolase_fold"/>
</dbReference>
<dbReference type="Proteomes" id="UP001055117">
    <property type="component" value="Unassembled WGS sequence"/>
</dbReference>
<reference evidence="2 3" key="1">
    <citation type="journal article" date="2021" name="Front. Microbiol.">
        <title>Comprehensive Comparative Genomics and Phenotyping of Methylobacterium Species.</title>
        <authorList>
            <person name="Alessa O."/>
            <person name="Ogura Y."/>
            <person name="Fujitani Y."/>
            <person name="Takami H."/>
            <person name="Hayashi T."/>
            <person name="Sahin N."/>
            <person name="Tani A."/>
        </authorList>
    </citation>
    <scope>NUCLEOTIDE SEQUENCE [LARGE SCALE GENOMIC DNA]</scope>
    <source>
        <strain evidence="2 3">DSM 23679</strain>
    </source>
</reference>